<evidence type="ECO:0000259" key="2">
    <source>
        <dbReference type="SMART" id="SM00343"/>
    </source>
</evidence>
<name>A0A6L2N8N3_TANCI</name>
<gene>
    <name evidence="3" type="ORF">Tci_053440</name>
</gene>
<feature type="domain" description="CCHC-type" evidence="2">
    <location>
        <begin position="146"/>
        <end position="162"/>
    </location>
</feature>
<proteinExistence type="predicted"/>
<feature type="compositionally biased region" description="Polar residues" evidence="1">
    <location>
        <begin position="445"/>
        <end position="468"/>
    </location>
</feature>
<dbReference type="SMART" id="SM00343">
    <property type="entry name" value="ZnF_C2HC"/>
    <property type="match status" value="2"/>
</dbReference>
<dbReference type="GO" id="GO:0003676">
    <property type="term" value="F:nucleic acid binding"/>
    <property type="evidence" value="ECO:0007669"/>
    <property type="project" value="InterPro"/>
</dbReference>
<dbReference type="GO" id="GO:0008270">
    <property type="term" value="F:zinc ion binding"/>
    <property type="evidence" value="ECO:0007669"/>
    <property type="project" value="InterPro"/>
</dbReference>
<dbReference type="Pfam" id="PF00098">
    <property type="entry name" value="zf-CCHC"/>
    <property type="match status" value="2"/>
</dbReference>
<accession>A0A6L2N8N3</accession>
<comment type="caution">
    <text evidence="3">The sequence shown here is derived from an EMBL/GenBank/DDBJ whole genome shotgun (WGS) entry which is preliminary data.</text>
</comment>
<dbReference type="InterPro" id="IPR001878">
    <property type="entry name" value="Znf_CCHC"/>
</dbReference>
<feature type="region of interest" description="Disordered" evidence="1">
    <location>
        <begin position="445"/>
        <end position="484"/>
    </location>
</feature>
<organism evidence="3">
    <name type="scientific">Tanacetum cinerariifolium</name>
    <name type="common">Dalmatian daisy</name>
    <name type="synonym">Chrysanthemum cinerariifolium</name>
    <dbReference type="NCBI Taxonomy" id="118510"/>
    <lineage>
        <taxon>Eukaryota</taxon>
        <taxon>Viridiplantae</taxon>
        <taxon>Streptophyta</taxon>
        <taxon>Embryophyta</taxon>
        <taxon>Tracheophyta</taxon>
        <taxon>Spermatophyta</taxon>
        <taxon>Magnoliopsida</taxon>
        <taxon>eudicotyledons</taxon>
        <taxon>Gunneridae</taxon>
        <taxon>Pentapetalae</taxon>
        <taxon>asterids</taxon>
        <taxon>campanulids</taxon>
        <taxon>Asterales</taxon>
        <taxon>Asteraceae</taxon>
        <taxon>Asteroideae</taxon>
        <taxon>Anthemideae</taxon>
        <taxon>Anthemidinae</taxon>
        <taxon>Tanacetum</taxon>
    </lineage>
</organism>
<feature type="domain" description="CCHC-type" evidence="2">
    <location>
        <begin position="250"/>
        <end position="266"/>
    </location>
</feature>
<dbReference type="Gene3D" id="4.10.60.10">
    <property type="entry name" value="Zinc finger, CCHC-type"/>
    <property type="match status" value="1"/>
</dbReference>
<dbReference type="Pfam" id="PF07727">
    <property type="entry name" value="RVT_2"/>
    <property type="match status" value="1"/>
</dbReference>
<dbReference type="AlphaFoldDB" id="A0A6L2N8N3"/>
<reference evidence="3" key="1">
    <citation type="journal article" date="2019" name="Sci. Rep.">
        <title>Draft genome of Tanacetum cinerariifolium, the natural source of mosquito coil.</title>
        <authorList>
            <person name="Yamashiro T."/>
            <person name="Shiraishi A."/>
            <person name="Satake H."/>
            <person name="Nakayama K."/>
        </authorList>
    </citation>
    <scope>NUCLEOTIDE SEQUENCE</scope>
</reference>
<dbReference type="EMBL" id="BKCJ010008285">
    <property type="protein sequence ID" value="GEU81462.1"/>
    <property type="molecule type" value="Genomic_DNA"/>
</dbReference>
<protein>
    <submittedName>
        <fullName evidence="3">Retrovirus-related Pol polyprotein from transposon TNT 1-94</fullName>
    </submittedName>
</protein>
<sequence length="766" mass="88398">MIVVGAENHPPMLDKTMYNSWKSQDGKIRAKKYTKLTKQEWLQDDCDAQETNIVLQASLSEYKILNALQPEWSKFVTDVKLAKNMYNTNFDQLCAYMSQHEGHENEARMMRKRYSDPLALVANYQTRSNSAHSGRNNATGQARVVKCYNCQGDGHMARQFTKPKRPRNFAWFKEKILLVQAQESGQVLDEEQLSFLADPGIPDAKMVLMANLSCYDSNIFSDVPKHDTYQNHDMVNQRRNNATGQARVVKCYNCQGDGHMARQFTKPKRPRNFAWFKEKILLVQAQESGQVLDEEQLSFLADPGIPDAKMVLMANLSCYDSDIFSDVPKHDTYQNHDMVNQISNPKSEQRDVTQTPVEIEVPKELPKVFKEEVIPFINSLRASFKDFDNGLYNERNEVKTVYNQMEVVVEQCSVHKKYFDIQKKELSLDNDRILDHIIMKSYTSASRSQPSDNTKNNKISQTTSSNSKSKVEDHPRSVKSNSNKKNRVIEPVCNANVKHTTLNANSELICVKCNQCTVRFGNDQIAKIMGYRDYQMGNVMISRVYYVEGLGHNLFSVGQFCDSDLEAEAVATACFTQNRSLIQKCHNKTPYELIHNKKPDFSYLHVFGVHVLDNVIGNPLRPVSTRHQLQNEALFCYFDAFLTFVEPKNYKEALKEAFWIETMQEELNEFDRLKVWELVPRPDHVMFITLKWIFQVKLDKLGGVLKNKVRLVVRGYRQEEGIDFEESFAPVARLEALRIFIAYSAYMNMIVYQIDVKTKFLNGILR</sequence>
<evidence type="ECO:0000313" key="3">
    <source>
        <dbReference type="EMBL" id="GEU81462.1"/>
    </source>
</evidence>
<evidence type="ECO:0000256" key="1">
    <source>
        <dbReference type="SAM" id="MobiDB-lite"/>
    </source>
</evidence>
<dbReference type="InterPro" id="IPR013103">
    <property type="entry name" value="RVT_2"/>
</dbReference>